<protein>
    <recommendedName>
        <fullName evidence="6">Adenosine deaminase</fullName>
    </recommendedName>
</protein>
<keyword evidence="4" id="KW-1185">Reference proteome</keyword>
<dbReference type="OrthoDB" id="10074683at2759"/>
<dbReference type="Gene3D" id="3.20.20.140">
    <property type="entry name" value="Metal-dependent hydrolases"/>
    <property type="match status" value="1"/>
</dbReference>
<evidence type="ECO:0000313" key="2">
    <source>
        <dbReference type="EMBL" id="CAF0778726.1"/>
    </source>
</evidence>
<name>A0A815I3G5_ADIRI</name>
<feature type="chain" id="PRO_5035605567" description="Adenosine deaminase" evidence="1">
    <location>
        <begin position="20"/>
        <end position="114"/>
    </location>
</feature>
<evidence type="ECO:0008006" key="6">
    <source>
        <dbReference type="Google" id="ProtNLM"/>
    </source>
</evidence>
<gene>
    <name evidence="3" type="ORF">EDS130_LOCUS33917</name>
    <name evidence="2" type="ORF">XAT740_LOCUS1848</name>
</gene>
<keyword evidence="1" id="KW-0732">Signal</keyword>
<dbReference type="AlphaFoldDB" id="A0A815I3G5"/>
<proteinExistence type="predicted"/>
<sequence>MRLIFIIIIIILHVELCKCKNNTEETIDYYNKLLIGDTSKLSELNMFLTAMPKGGDLHHHYSGSIYVETYLNWISKHNFCVYYENNQKLNIEKYRLETKLEGLSEEAKKNLSHC</sequence>
<dbReference type="EMBL" id="CAJNOJ010000276">
    <property type="protein sequence ID" value="CAF1362757.1"/>
    <property type="molecule type" value="Genomic_DNA"/>
</dbReference>
<accession>A0A815I3G5</accession>
<reference evidence="3" key="1">
    <citation type="submission" date="2021-02" db="EMBL/GenBank/DDBJ databases">
        <authorList>
            <person name="Nowell W R."/>
        </authorList>
    </citation>
    <scope>NUCLEOTIDE SEQUENCE</scope>
</reference>
<feature type="signal peptide" evidence="1">
    <location>
        <begin position="1"/>
        <end position="19"/>
    </location>
</feature>
<dbReference type="EMBL" id="CAJNOR010000060">
    <property type="protein sequence ID" value="CAF0778726.1"/>
    <property type="molecule type" value="Genomic_DNA"/>
</dbReference>
<dbReference type="Proteomes" id="UP000663828">
    <property type="component" value="Unassembled WGS sequence"/>
</dbReference>
<comment type="caution">
    <text evidence="3">The sequence shown here is derived from an EMBL/GenBank/DDBJ whole genome shotgun (WGS) entry which is preliminary data.</text>
</comment>
<evidence type="ECO:0000313" key="5">
    <source>
        <dbReference type="Proteomes" id="UP000663852"/>
    </source>
</evidence>
<evidence type="ECO:0000313" key="4">
    <source>
        <dbReference type="Proteomes" id="UP000663828"/>
    </source>
</evidence>
<evidence type="ECO:0000313" key="3">
    <source>
        <dbReference type="EMBL" id="CAF1362757.1"/>
    </source>
</evidence>
<organism evidence="3 5">
    <name type="scientific">Adineta ricciae</name>
    <name type="common">Rotifer</name>
    <dbReference type="NCBI Taxonomy" id="249248"/>
    <lineage>
        <taxon>Eukaryota</taxon>
        <taxon>Metazoa</taxon>
        <taxon>Spiralia</taxon>
        <taxon>Gnathifera</taxon>
        <taxon>Rotifera</taxon>
        <taxon>Eurotatoria</taxon>
        <taxon>Bdelloidea</taxon>
        <taxon>Adinetida</taxon>
        <taxon>Adinetidae</taxon>
        <taxon>Adineta</taxon>
    </lineage>
</organism>
<dbReference type="Proteomes" id="UP000663852">
    <property type="component" value="Unassembled WGS sequence"/>
</dbReference>
<evidence type="ECO:0000256" key="1">
    <source>
        <dbReference type="SAM" id="SignalP"/>
    </source>
</evidence>